<evidence type="ECO:0000313" key="1">
    <source>
        <dbReference type="EMBL" id="MBW4546703.1"/>
    </source>
</evidence>
<accession>A0A951UAP0</accession>
<dbReference type="GO" id="GO:0032259">
    <property type="term" value="P:methylation"/>
    <property type="evidence" value="ECO:0007669"/>
    <property type="project" value="UniProtKB-KW"/>
</dbReference>
<gene>
    <name evidence="1" type="ORF">KME25_20005</name>
</gene>
<sequence>MFFSKKALKDFANKTLSDDFLEIAKLLRTPLYHRKERKRISTKNEKVINLLLKEKEPIKLEFGAGENRGLRGWTTIDIYETCDLCLDLSLPLPFPDNCVTQIYSSHFLEHFSYPTPMTGLLAECYRILKPDGIFSVAVPNARIYLNAYFNPENFNPEEYCICRRALHENSKMDYVNYMAYMDGEHYYMFDEENLLVILANAGFKNVRLREFDPTLDLEERRYESIYAQGEKKA</sequence>
<keyword evidence="1" id="KW-0489">Methyltransferase</keyword>
<reference evidence="1" key="2">
    <citation type="journal article" date="2022" name="Microbiol. Resour. Announc.">
        <title>Metagenome Sequencing to Explore Phylogenomics of Terrestrial Cyanobacteria.</title>
        <authorList>
            <person name="Ward R.D."/>
            <person name="Stajich J.E."/>
            <person name="Johansen J.R."/>
            <person name="Huntemann M."/>
            <person name="Clum A."/>
            <person name="Foster B."/>
            <person name="Foster B."/>
            <person name="Roux S."/>
            <person name="Palaniappan K."/>
            <person name="Varghese N."/>
            <person name="Mukherjee S."/>
            <person name="Reddy T.B.K."/>
            <person name="Daum C."/>
            <person name="Copeland A."/>
            <person name="Chen I.A."/>
            <person name="Ivanova N.N."/>
            <person name="Kyrpides N.C."/>
            <person name="Shapiro N."/>
            <person name="Eloe-Fadrosh E.A."/>
            <person name="Pietrasiak N."/>
        </authorList>
    </citation>
    <scope>NUCLEOTIDE SEQUENCE</scope>
    <source>
        <strain evidence="1">CPER-KK1</strain>
    </source>
</reference>
<dbReference type="Pfam" id="PF13489">
    <property type="entry name" value="Methyltransf_23"/>
    <property type="match status" value="1"/>
</dbReference>
<dbReference type="AlphaFoldDB" id="A0A951UAP0"/>
<evidence type="ECO:0000313" key="2">
    <source>
        <dbReference type="Proteomes" id="UP000753908"/>
    </source>
</evidence>
<keyword evidence="1" id="KW-0808">Transferase</keyword>
<protein>
    <submittedName>
        <fullName evidence="1">Methyltransferase domain-containing protein</fullName>
    </submittedName>
</protein>
<reference evidence="1" key="1">
    <citation type="submission" date="2021-05" db="EMBL/GenBank/DDBJ databases">
        <authorList>
            <person name="Pietrasiak N."/>
            <person name="Ward R."/>
            <person name="Stajich J.E."/>
            <person name="Kurbessoian T."/>
        </authorList>
    </citation>
    <scope>NUCLEOTIDE SEQUENCE</scope>
    <source>
        <strain evidence="1">CPER-KK1</strain>
    </source>
</reference>
<organism evidence="1 2">
    <name type="scientific">Symplocastrum torsivum CPER-KK1</name>
    <dbReference type="NCBI Taxonomy" id="450513"/>
    <lineage>
        <taxon>Bacteria</taxon>
        <taxon>Bacillati</taxon>
        <taxon>Cyanobacteriota</taxon>
        <taxon>Cyanophyceae</taxon>
        <taxon>Oscillatoriophycideae</taxon>
        <taxon>Oscillatoriales</taxon>
        <taxon>Microcoleaceae</taxon>
        <taxon>Symplocastrum</taxon>
    </lineage>
</organism>
<proteinExistence type="predicted"/>
<dbReference type="Proteomes" id="UP000753908">
    <property type="component" value="Unassembled WGS sequence"/>
</dbReference>
<dbReference type="SUPFAM" id="SSF53335">
    <property type="entry name" value="S-adenosyl-L-methionine-dependent methyltransferases"/>
    <property type="match status" value="1"/>
</dbReference>
<comment type="caution">
    <text evidence="1">The sequence shown here is derived from an EMBL/GenBank/DDBJ whole genome shotgun (WGS) entry which is preliminary data.</text>
</comment>
<dbReference type="Gene3D" id="3.40.50.150">
    <property type="entry name" value="Vaccinia Virus protein VP39"/>
    <property type="match status" value="1"/>
</dbReference>
<dbReference type="InterPro" id="IPR029063">
    <property type="entry name" value="SAM-dependent_MTases_sf"/>
</dbReference>
<dbReference type="EMBL" id="JAHHIF010000028">
    <property type="protein sequence ID" value="MBW4546703.1"/>
    <property type="molecule type" value="Genomic_DNA"/>
</dbReference>
<name>A0A951UAP0_9CYAN</name>
<dbReference type="GO" id="GO:0008168">
    <property type="term" value="F:methyltransferase activity"/>
    <property type="evidence" value="ECO:0007669"/>
    <property type="project" value="UniProtKB-KW"/>
</dbReference>